<name>A0A430B813_9ENTE</name>
<dbReference type="PANTHER" id="PTHR13887">
    <property type="entry name" value="GLUTATHIONE S-TRANSFERASE KAPPA"/>
    <property type="match status" value="1"/>
</dbReference>
<keyword evidence="1" id="KW-0732">Signal</keyword>
<evidence type="ECO:0000259" key="5">
    <source>
        <dbReference type="Pfam" id="PF01323"/>
    </source>
</evidence>
<keyword evidence="4" id="KW-0676">Redox-active center</keyword>
<evidence type="ECO:0000313" key="6">
    <source>
        <dbReference type="EMBL" id="RSU16471.1"/>
    </source>
</evidence>
<dbReference type="GO" id="GO:0016491">
    <property type="term" value="F:oxidoreductase activity"/>
    <property type="evidence" value="ECO:0007669"/>
    <property type="project" value="UniProtKB-KW"/>
</dbReference>
<dbReference type="Proteomes" id="UP000288028">
    <property type="component" value="Unassembled WGS sequence"/>
</dbReference>
<dbReference type="SUPFAM" id="SSF52833">
    <property type="entry name" value="Thioredoxin-like"/>
    <property type="match status" value="1"/>
</dbReference>
<keyword evidence="7" id="KW-1185">Reference proteome</keyword>
<dbReference type="InterPro" id="IPR001853">
    <property type="entry name" value="DSBA-like_thioredoxin_dom"/>
</dbReference>
<dbReference type="EMBL" id="NGKB01000002">
    <property type="protein sequence ID" value="RSU16471.1"/>
    <property type="molecule type" value="Genomic_DNA"/>
</dbReference>
<dbReference type="PANTHER" id="PTHR13887:SF14">
    <property type="entry name" value="DISULFIDE BOND FORMATION PROTEIN D"/>
    <property type="match status" value="1"/>
</dbReference>
<feature type="domain" description="DSBA-like thioredoxin" evidence="5">
    <location>
        <begin position="3"/>
        <end position="202"/>
    </location>
</feature>
<dbReference type="GeneID" id="95580432"/>
<gene>
    <name evidence="6" type="ORF">CBF28_02780</name>
</gene>
<evidence type="ECO:0000256" key="1">
    <source>
        <dbReference type="ARBA" id="ARBA00022729"/>
    </source>
</evidence>
<proteinExistence type="predicted"/>
<protein>
    <submittedName>
        <fullName evidence="6">DsbA family protein</fullName>
    </submittedName>
</protein>
<evidence type="ECO:0000256" key="3">
    <source>
        <dbReference type="ARBA" id="ARBA00023157"/>
    </source>
</evidence>
<reference evidence="6 7" key="1">
    <citation type="submission" date="2017-05" db="EMBL/GenBank/DDBJ databases">
        <title>Vagococcus spp. assemblies.</title>
        <authorList>
            <person name="Gulvik C.A."/>
        </authorList>
    </citation>
    <scope>NUCLEOTIDE SEQUENCE [LARGE SCALE GENOMIC DNA]</scope>
    <source>
        <strain evidence="6 7">SS1714</strain>
    </source>
</reference>
<sequence>MKIEFFHDVICSFCFPMSHRMREIQKKYPNVEIIHRSFALAWDEADLIQMFGSREIAKKEILSHWQQANENDSLHRFNITGMKETDFPFPTSKNGLLAAKSAQILGNEETYWSVFDKIQEKLFVENKNIESMAIIKEIILETDLKWEAFMTTFNDNKTLEAVNEDLQLAQNYGISGVPFLVINNKYSINGAQPLEVIEDAIQTIAEKEHEPLVLVEDGSYCYLDKNGTWVCE</sequence>
<dbReference type="InterPro" id="IPR036249">
    <property type="entry name" value="Thioredoxin-like_sf"/>
</dbReference>
<dbReference type="Pfam" id="PF01323">
    <property type="entry name" value="DSBA"/>
    <property type="match status" value="1"/>
</dbReference>
<dbReference type="RefSeq" id="WP_126791696.1">
    <property type="nucleotide sequence ID" value="NZ_CP060720.1"/>
</dbReference>
<dbReference type="OrthoDB" id="9799122at2"/>
<keyword evidence="2" id="KW-0560">Oxidoreductase</keyword>
<evidence type="ECO:0000256" key="2">
    <source>
        <dbReference type="ARBA" id="ARBA00023002"/>
    </source>
</evidence>
<evidence type="ECO:0000313" key="7">
    <source>
        <dbReference type="Proteomes" id="UP000288028"/>
    </source>
</evidence>
<evidence type="ECO:0000256" key="4">
    <source>
        <dbReference type="ARBA" id="ARBA00023284"/>
    </source>
</evidence>
<organism evidence="6 7">
    <name type="scientific">Vagococcus carniphilus</name>
    <dbReference type="NCBI Taxonomy" id="218144"/>
    <lineage>
        <taxon>Bacteria</taxon>
        <taxon>Bacillati</taxon>
        <taxon>Bacillota</taxon>
        <taxon>Bacilli</taxon>
        <taxon>Lactobacillales</taxon>
        <taxon>Enterococcaceae</taxon>
        <taxon>Vagococcus</taxon>
    </lineage>
</organism>
<dbReference type="AlphaFoldDB" id="A0A430B813"/>
<keyword evidence="3" id="KW-1015">Disulfide bond</keyword>
<dbReference type="Gene3D" id="3.40.30.10">
    <property type="entry name" value="Glutaredoxin"/>
    <property type="match status" value="1"/>
</dbReference>
<accession>A0A430B813</accession>
<comment type="caution">
    <text evidence="6">The sequence shown here is derived from an EMBL/GenBank/DDBJ whole genome shotgun (WGS) entry which is preliminary data.</text>
</comment>